<protein>
    <submittedName>
        <fullName evidence="2">Uncharacterized protein</fullName>
    </submittedName>
</protein>
<name>A0A8H9HE11_KITAU</name>
<sequence length="79" mass="8288">MLPAPGPWGRTTAVRVTAGPEGGRTRLWGMRKVYGRPGAGSYRFSYGALVAASSSAGTWLFGRSRQLPTAASASRSCGR</sequence>
<reference evidence="2" key="1">
    <citation type="journal article" date="2014" name="Int. J. Syst. Evol. Microbiol.">
        <title>Complete genome sequence of Corynebacterium casei LMG S-19264T (=DSM 44701T), isolated from a smear-ripened cheese.</title>
        <authorList>
            <consortium name="US DOE Joint Genome Institute (JGI-PGF)"/>
            <person name="Walter F."/>
            <person name="Albersmeier A."/>
            <person name="Kalinowski J."/>
            <person name="Ruckert C."/>
        </authorList>
    </citation>
    <scope>NUCLEOTIDE SEQUENCE</scope>
    <source>
        <strain evidence="2">JCM 4434</strain>
    </source>
</reference>
<feature type="region of interest" description="Disordered" evidence="1">
    <location>
        <begin position="1"/>
        <end position="20"/>
    </location>
</feature>
<proteinExistence type="predicted"/>
<dbReference type="Proteomes" id="UP000610124">
    <property type="component" value="Unassembled WGS sequence"/>
</dbReference>
<dbReference type="AlphaFoldDB" id="A0A8H9HE11"/>
<evidence type="ECO:0000313" key="2">
    <source>
        <dbReference type="EMBL" id="GGU59308.1"/>
    </source>
</evidence>
<accession>A0A8H9HE11</accession>
<reference evidence="2" key="2">
    <citation type="submission" date="2020-09" db="EMBL/GenBank/DDBJ databases">
        <authorList>
            <person name="Sun Q."/>
            <person name="Ohkuma M."/>
        </authorList>
    </citation>
    <scope>NUCLEOTIDE SEQUENCE</scope>
    <source>
        <strain evidence="2">JCM 4434</strain>
    </source>
</reference>
<gene>
    <name evidence="2" type="ORF">GCM10010502_07060</name>
</gene>
<comment type="caution">
    <text evidence="2">The sequence shown here is derived from an EMBL/GenBank/DDBJ whole genome shotgun (WGS) entry which is preliminary data.</text>
</comment>
<evidence type="ECO:0000313" key="3">
    <source>
        <dbReference type="Proteomes" id="UP000610124"/>
    </source>
</evidence>
<evidence type="ECO:0000256" key="1">
    <source>
        <dbReference type="SAM" id="MobiDB-lite"/>
    </source>
</evidence>
<organism evidence="2 3">
    <name type="scientific">Kitasatospora aureofaciens</name>
    <name type="common">Streptomyces aureofaciens</name>
    <dbReference type="NCBI Taxonomy" id="1894"/>
    <lineage>
        <taxon>Bacteria</taxon>
        <taxon>Bacillati</taxon>
        <taxon>Actinomycetota</taxon>
        <taxon>Actinomycetes</taxon>
        <taxon>Kitasatosporales</taxon>
        <taxon>Streptomycetaceae</taxon>
        <taxon>Kitasatospora</taxon>
    </lineage>
</organism>
<dbReference type="EMBL" id="BMUB01000002">
    <property type="protein sequence ID" value="GGU59308.1"/>
    <property type="molecule type" value="Genomic_DNA"/>
</dbReference>